<sequence length="161" mass="17680">MAARENARINTLLDINSVLLKEVVHLQEASSKVGTASPSGDTNASLIKAIKANGSKLTREYIEYMRRVQANLAYLVMVDRVHNPGGTALQAPAIMTPPTSLPAVHELYAKLNELFLEPFILPMPRPESREDGAIRIRGLAKSKGTFNRVSLAFDDDLRLQA</sequence>
<dbReference type="AlphaFoldDB" id="A0AAD6BZV5"/>
<organism evidence="1 2">
    <name type="scientific">Penicillium daleae</name>
    <dbReference type="NCBI Taxonomy" id="63821"/>
    <lineage>
        <taxon>Eukaryota</taxon>
        <taxon>Fungi</taxon>
        <taxon>Dikarya</taxon>
        <taxon>Ascomycota</taxon>
        <taxon>Pezizomycotina</taxon>
        <taxon>Eurotiomycetes</taxon>
        <taxon>Eurotiomycetidae</taxon>
        <taxon>Eurotiales</taxon>
        <taxon>Aspergillaceae</taxon>
        <taxon>Penicillium</taxon>
    </lineage>
</organism>
<accession>A0AAD6BZV5</accession>
<gene>
    <name evidence="1" type="ORF">N7458_010755</name>
</gene>
<protein>
    <submittedName>
        <fullName evidence="1">Uncharacterized protein</fullName>
    </submittedName>
</protein>
<dbReference type="Proteomes" id="UP001213681">
    <property type="component" value="Unassembled WGS sequence"/>
</dbReference>
<keyword evidence="2" id="KW-1185">Reference proteome</keyword>
<comment type="caution">
    <text evidence="1">The sequence shown here is derived from an EMBL/GenBank/DDBJ whole genome shotgun (WGS) entry which is preliminary data.</text>
</comment>
<name>A0AAD6BZV5_9EURO</name>
<proteinExistence type="predicted"/>
<dbReference type="EMBL" id="JAPVEA010000008">
    <property type="protein sequence ID" value="KAJ5439757.1"/>
    <property type="molecule type" value="Genomic_DNA"/>
</dbReference>
<evidence type="ECO:0000313" key="1">
    <source>
        <dbReference type="EMBL" id="KAJ5439757.1"/>
    </source>
</evidence>
<reference evidence="1" key="2">
    <citation type="journal article" date="2023" name="IMA Fungus">
        <title>Comparative genomic study of the Penicillium genus elucidates a diverse pangenome and 15 lateral gene transfer events.</title>
        <authorList>
            <person name="Petersen C."/>
            <person name="Sorensen T."/>
            <person name="Nielsen M.R."/>
            <person name="Sondergaard T.E."/>
            <person name="Sorensen J.L."/>
            <person name="Fitzpatrick D.A."/>
            <person name="Frisvad J.C."/>
            <person name="Nielsen K.L."/>
        </authorList>
    </citation>
    <scope>NUCLEOTIDE SEQUENCE</scope>
    <source>
        <strain evidence="1">IBT 16125</strain>
    </source>
</reference>
<dbReference type="GeneID" id="81604380"/>
<reference evidence="1" key="1">
    <citation type="submission" date="2022-12" db="EMBL/GenBank/DDBJ databases">
        <authorList>
            <person name="Petersen C."/>
        </authorList>
    </citation>
    <scope>NUCLEOTIDE SEQUENCE</scope>
    <source>
        <strain evidence="1">IBT 16125</strain>
    </source>
</reference>
<dbReference type="RefSeq" id="XP_056762986.1">
    <property type="nucleotide sequence ID" value="XM_056914137.1"/>
</dbReference>
<evidence type="ECO:0000313" key="2">
    <source>
        <dbReference type="Proteomes" id="UP001213681"/>
    </source>
</evidence>